<keyword evidence="3" id="KW-1185">Reference proteome</keyword>
<dbReference type="Gene3D" id="1.10.3300.10">
    <property type="entry name" value="Jann2411-like domain"/>
    <property type="match status" value="1"/>
</dbReference>
<evidence type="ECO:0000259" key="1">
    <source>
        <dbReference type="Pfam" id="PF11706"/>
    </source>
</evidence>
<protein>
    <recommendedName>
        <fullName evidence="1">Zinc finger CGNR domain-containing protein</fullName>
    </recommendedName>
</protein>
<dbReference type="PANTHER" id="PTHR35525:SF3">
    <property type="entry name" value="BLL6575 PROTEIN"/>
    <property type="match status" value="1"/>
</dbReference>
<dbReference type="AlphaFoldDB" id="A0A290XHB1"/>
<dbReference type="Pfam" id="PF07336">
    <property type="entry name" value="ABATE"/>
    <property type="match status" value="1"/>
</dbReference>
<dbReference type="SUPFAM" id="SSF160904">
    <property type="entry name" value="Jann2411-like"/>
    <property type="match status" value="1"/>
</dbReference>
<organism evidence="2 3">
    <name type="scientific">Luteimonas chenhongjianii</name>
    <dbReference type="NCBI Taxonomy" id="2006110"/>
    <lineage>
        <taxon>Bacteria</taxon>
        <taxon>Pseudomonadati</taxon>
        <taxon>Pseudomonadota</taxon>
        <taxon>Gammaproteobacteria</taxon>
        <taxon>Lysobacterales</taxon>
        <taxon>Lysobacteraceae</taxon>
        <taxon>Luteimonas</taxon>
    </lineage>
</organism>
<evidence type="ECO:0000313" key="3">
    <source>
        <dbReference type="Proteomes" id="UP000218968"/>
    </source>
</evidence>
<dbReference type="KEGG" id="lum:CNR27_14315"/>
<proteinExistence type="predicted"/>
<reference evidence="3" key="1">
    <citation type="submission" date="2017-09" db="EMBL/GenBank/DDBJ databases">
        <title>Luteimonas liuhanmingii sp.nov., isolated from the intestinal contents of Tibetan Plateau Pika in Yushu, Qinghai Province, China.</title>
        <authorList>
            <person name="Gui Z."/>
        </authorList>
    </citation>
    <scope>NUCLEOTIDE SEQUENCE [LARGE SCALE GENOMIC DNA]</scope>
    <source>
        <strain evidence="3">100111</strain>
    </source>
</reference>
<dbReference type="OrthoDB" id="9808437at2"/>
<dbReference type="EMBL" id="CP023406">
    <property type="protein sequence ID" value="ATD68461.1"/>
    <property type="molecule type" value="Genomic_DNA"/>
</dbReference>
<gene>
    <name evidence="2" type="ORF">CNR27_14315</name>
</gene>
<sequence>MTETPTVGGHLALDLLNTESRDEGRVVDHWDSDQDVYRWLVQHEIAPTDGVDSDAPPGLLTQGRNLRALVRRLVVARKAGESPELDGLNDFLQAYVTSPTIRRMPDGSFALARISRVDSGPGLLGPVAEAAAQLLVEGDFALVRQCEHSDCILWFYDRTKSHKRRWCSMSVCGNRQKAERFRKRGGGQGAGARGTG</sequence>
<feature type="domain" description="Zinc finger CGNR" evidence="1">
    <location>
        <begin position="143"/>
        <end position="184"/>
    </location>
</feature>
<dbReference type="Pfam" id="PF11706">
    <property type="entry name" value="zf-CGNR"/>
    <property type="match status" value="1"/>
</dbReference>
<accession>A0A290XHB1</accession>
<dbReference type="InterPro" id="IPR010852">
    <property type="entry name" value="ABATE"/>
</dbReference>
<dbReference type="Proteomes" id="UP000218968">
    <property type="component" value="Chromosome"/>
</dbReference>
<dbReference type="PANTHER" id="PTHR35525">
    <property type="entry name" value="BLL6575 PROTEIN"/>
    <property type="match status" value="1"/>
</dbReference>
<dbReference type="InterPro" id="IPR021005">
    <property type="entry name" value="Znf_CGNR"/>
</dbReference>
<evidence type="ECO:0000313" key="2">
    <source>
        <dbReference type="EMBL" id="ATD68461.1"/>
    </source>
</evidence>
<name>A0A290XHB1_9GAMM</name>
<dbReference type="InterPro" id="IPR023286">
    <property type="entry name" value="ABATE_dom_sf"/>
</dbReference>